<reference evidence="2 3" key="1">
    <citation type="submission" date="2022-09" db="EMBL/GenBank/DDBJ databases">
        <authorList>
            <person name="Palmer J.M."/>
        </authorList>
    </citation>
    <scope>NUCLEOTIDE SEQUENCE [LARGE SCALE GENOMIC DNA]</scope>
    <source>
        <strain evidence="2 3">DSM 7382</strain>
    </source>
</reference>
<evidence type="ECO:0000259" key="1">
    <source>
        <dbReference type="Pfam" id="PF18126"/>
    </source>
</evidence>
<dbReference type="Proteomes" id="UP001385951">
    <property type="component" value="Unassembled WGS sequence"/>
</dbReference>
<accession>A0AAW0G2V2</accession>
<dbReference type="AlphaFoldDB" id="A0AAW0G2V2"/>
<dbReference type="PANTHER" id="PTHR28041:SF1">
    <property type="entry name" value="LARGE RIBOSOMAL SUBUNIT PROTEIN ML59"/>
    <property type="match status" value="1"/>
</dbReference>
<feature type="domain" description="Large ribosomal subunit protein mL59" evidence="1">
    <location>
        <begin position="6"/>
        <end position="160"/>
    </location>
</feature>
<dbReference type="InterPro" id="IPR040922">
    <property type="entry name" value="Ribosomal_mL59_dom"/>
</dbReference>
<proteinExistence type="predicted"/>
<comment type="caution">
    <text evidence="2">The sequence shown here is derived from an EMBL/GenBank/DDBJ whole genome shotgun (WGS) entry which is preliminary data.</text>
</comment>
<dbReference type="PANTHER" id="PTHR28041">
    <property type="entry name" value="54S RIBOSOMAL PROTEIN L25, MITOCHONDRIAL"/>
    <property type="match status" value="1"/>
</dbReference>
<gene>
    <name evidence="2" type="ORF">QCA50_010820</name>
</gene>
<dbReference type="EMBL" id="JASBNA010000018">
    <property type="protein sequence ID" value="KAK7686009.1"/>
    <property type="molecule type" value="Genomic_DNA"/>
</dbReference>
<dbReference type="GO" id="GO:0005762">
    <property type="term" value="C:mitochondrial large ribosomal subunit"/>
    <property type="evidence" value="ECO:0007669"/>
    <property type="project" value="InterPro"/>
</dbReference>
<name>A0AAW0G2V2_9APHY</name>
<sequence>MSLQVIKKFRTRELTAVLKTKRLQLAEKAPAVPNPFIPRLNPESGRWAPPKYSLRQQADLVKHAKVSNTLHLLPPGPKLALSELQAVARPESDIEPWSQAIVWEGEVKEKKVAGADIGNRLYAGRKRMFKGHKWERTLQKRTTKRKWLMRGMKARIMRFKTTYKRRRPSPLAPARVTGKAPKLPF</sequence>
<organism evidence="2 3">
    <name type="scientific">Cerrena zonata</name>
    <dbReference type="NCBI Taxonomy" id="2478898"/>
    <lineage>
        <taxon>Eukaryota</taxon>
        <taxon>Fungi</taxon>
        <taxon>Dikarya</taxon>
        <taxon>Basidiomycota</taxon>
        <taxon>Agaricomycotina</taxon>
        <taxon>Agaricomycetes</taxon>
        <taxon>Polyporales</taxon>
        <taxon>Cerrenaceae</taxon>
        <taxon>Cerrena</taxon>
    </lineage>
</organism>
<protein>
    <recommendedName>
        <fullName evidence="1">Large ribosomal subunit protein mL59 domain-containing protein</fullName>
    </recommendedName>
</protein>
<dbReference type="InterPro" id="IPR037507">
    <property type="entry name" value="Ribosomal_mL59"/>
</dbReference>
<dbReference type="GO" id="GO:0003735">
    <property type="term" value="F:structural constituent of ribosome"/>
    <property type="evidence" value="ECO:0007669"/>
    <property type="project" value="InterPro"/>
</dbReference>
<dbReference type="Pfam" id="PF18126">
    <property type="entry name" value="Mitoc_mL59"/>
    <property type="match status" value="1"/>
</dbReference>
<evidence type="ECO:0000313" key="2">
    <source>
        <dbReference type="EMBL" id="KAK7686009.1"/>
    </source>
</evidence>
<evidence type="ECO:0000313" key="3">
    <source>
        <dbReference type="Proteomes" id="UP001385951"/>
    </source>
</evidence>
<keyword evidence="3" id="KW-1185">Reference proteome</keyword>